<sequence length="396" mass="44807">MLKIIIFLTAVIVTEFKNRYRIVIQFTQLTCKCRVCNYFLSLLVELDNLAFCFAVYGAGELTILHSSGSPKFTGREQVDESLLKEIFAACLGFTIKKGSDWSGLSVSHPFNFPEAVVVVMVDGIASLDLKEGHSYPLNTDEDEFYTYQALHNNVDIRYPGQNATLLRMDLTEEADTEQKDIIFILSLKLSKVEYVFFFVLLQDKPYSHFFGDYEDTPTNWTVKYLNPSVAEDKQFLDEMAVLRTIAKLVDSGLVSCDGVPDVYWIVVRSLHAVMDLHGRDSEAAKEANKILQNVIHAQKKAFIQAYKGRVIVAAVCSDVSHTRRTRSLMAEADGQPDLNLAPEYSPDYPVIFNIILWFGIAFVFSLLAISLFIADMDPGRDSIIYRMTSTRMKKDN</sequence>
<evidence type="ECO:0000256" key="10">
    <source>
        <dbReference type="ARBA" id="ARBA00023136"/>
    </source>
</evidence>
<dbReference type="InterPro" id="IPR056780">
    <property type="entry name" value="Renin_r_C"/>
</dbReference>
<feature type="domain" description="Renin receptor N-terminal" evidence="14">
    <location>
        <begin position="58"/>
        <end position="318"/>
    </location>
</feature>
<keyword evidence="4" id="KW-1003">Cell membrane</keyword>
<evidence type="ECO:0000256" key="9">
    <source>
        <dbReference type="ARBA" id="ARBA00022989"/>
    </source>
</evidence>
<feature type="transmembrane region" description="Helical" evidence="12">
    <location>
        <begin position="350"/>
        <end position="374"/>
    </location>
</feature>
<dbReference type="Proteomes" id="UP001148838">
    <property type="component" value="Unassembled WGS sequence"/>
</dbReference>
<evidence type="ECO:0008006" key="17">
    <source>
        <dbReference type="Google" id="ProtNLM"/>
    </source>
</evidence>
<evidence type="ECO:0000256" key="6">
    <source>
        <dbReference type="ARBA" id="ARBA00022692"/>
    </source>
</evidence>
<evidence type="ECO:0000256" key="12">
    <source>
        <dbReference type="SAM" id="Phobius"/>
    </source>
</evidence>
<evidence type="ECO:0000259" key="13">
    <source>
        <dbReference type="Pfam" id="PF07850"/>
    </source>
</evidence>
<dbReference type="InterPro" id="IPR057318">
    <property type="entry name" value="RENR_N"/>
</dbReference>
<dbReference type="Pfam" id="PF25294">
    <property type="entry name" value="RENR_N"/>
    <property type="match status" value="1"/>
</dbReference>
<organism evidence="15 16">
    <name type="scientific">Periplaneta americana</name>
    <name type="common">American cockroach</name>
    <name type="synonym">Blatta americana</name>
    <dbReference type="NCBI Taxonomy" id="6978"/>
    <lineage>
        <taxon>Eukaryota</taxon>
        <taxon>Metazoa</taxon>
        <taxon>Ecdysozoa</taxon>
        <taxon>Arthropoda</taxon>
        <taxon>Hexapoda</taxon>
        <taxon>Insecta</taxon>
        <taxon>Pterygota</taxon>
        <taxon>Neoptera</taxon>
        <taxon>Polyneoptera</taxon>
        <taxon>Dictyoptera</taxon>
        <taxon>Blattodea</taxon>
        <taxon>Blattoidea</taxon>
        <taxon>Blattidae</taxon>
        <taxon>Blattinae</taxon>
        <taxon>Periplaneta</taxon>
    </lineage>
</organism>
<dbReference type="PANTHER" id="PTHR13351:SF1">
    <property type="entry name" value="RENIN RECEPTOR"/>
    <property type="match status" value="1"/>
</dbReference>
<evidence type="ECO:0000256" key="8">
    <source>
        <dbReference type="ARBA" id="ARBA00022824"/>
    </source>
</evidence>
<evidence type="ECO:0000256" key="4">
    <source>
        <dbReference type="ARBA" id="ARBA00022475"/>
    </source>
</evidence>
<name>A0ABQ8TFM8_PERAM</name>
<reference evidence="15 16" key="1">
    <citation type="journal article" date="2022" name="Allergy">
        <title>Genome assembly and annotation of Periplaneta americana reveal a comprehensive cockroach allergen profile.</title>
        <authorList>
            <person name="Wang L."/>
            <person name="Xiong Q."/>
            <person name="Saelim N."/>
            <person name="Wang L."/>
            <person name="Nong W."/>
            <person name="Wan A.T."/>
            <person name="Shi M."/>
            <person name="Liu X."/>
            <person name="Cao Q."/>
            <person name="Hui J.H.L."/>
            <person name="Sookrung N."/>
            <person name="Leung T.F."/>
            <person name="Tungtrongchitr A."/>
            <person name="Tsui S.K.W."/>
        </authorList>
    </citation>
    <scope>NUCLEOTIDE SEQUENCE [LARGE SCALE GENOMIC DNA]</scope>
    <source>
        <strain evidence="15">PWHHKU_190912</strain>
    </source>
</reference>
<keyword evidence="11" id="KW-0675">Receptor</keyword>
<comment type="caution">
    <text evidence="15">The sequence shown here is derived from an EMBL/GenBank/DDBJ whole genome shotgun (WGS) entry which is preliminary data.</text>
</comment>
<keyword evidence="7" id="KW-0732">Signal</keyword>
<evidence type="ECO:0000256" key="1">
    <source>
        <dbReference type="ARBA" id="ARBA00004115"/>
    </source>
</evidence>
<keyword evidence="6 12" id="KW-0812">Transmembrane</keyword>
<accession>A0ABQ8TFM8</accession>
<evidence type="ECO:0000256" key="7">
    <source>
        <dbReference type="ARBA" id="ARBA00022729"/>
    </source>
</evidence>
<proteinExistence type="predicted"/>
<evidence type="ECO:0000313" key="16">
    <source>
        <dbReference type="Proteomes" id="UP001148838"/>
    </source>
</evidence>
<protein>
    <recommendedName>
        <fullName evidence="17">Renin receptor</fullName>
    </recommendedName>
</protein>
<dbReference type="Pfam" id="PF07850">
    <property type="entry name" value="Renin_r"/>
    <property type="match status" value="1"/>
</dbReference>
<keyword evidence="9 12" id="KW-1133">Transmembrane helix</keyword>
<feature type="domain" description="Renin receptor-like C-terminal transmembrane spanning segment" evidence="13">
    <location>
        <begin position="334"/>
        <end position="395"/>
    </location>
</feature>
<keyword evidence="8" id="KW-0256">Endoplasmic reticulum</keyword>
<evidence type="ECO:0000313" key="15">
    <source>
        <dbReference type="EMBL" id="KAJ4444769.1"/>
    </source>
</evidence>
<gene>
    <name evidence="15" type="ORF">ANN_06566</name>
</gene>
<dbReference type="InterPro" id="IPR012493">
    <property type="entry name" value="Renin_rcpt"/>
</dbReference>
<keyword evidence="16" id="KW-1185">Reference proteome</keyword>
<keyword evidence="5" id="KW-0165">Cleavage on pair of basic residues</keyword>
<dbReference type="PANTHER" id="PTHR13351">
    <property type="entry name" value="RENIN RECEPTOR"/>
    <property type="match status" value="1"/>
</dbReference>
<evidence type="ECO:0000256" key="5">
    <source>
        <dbReference type="ARBA" id="ARBA00022685"/>
    </source>
</evidence>
<evidence type="ECO:0000256" key="11">
    <source>
        <dbReference type="ARBA" id="ARBA00023170"/>
    </source>
</evidence>
<evidence type="ECO:0000256" key="3">
    <source>
        <dbReference type="ARBA" id="ARBA00004373"/>
    </source>
</evidence>
<dbReference type="EMBL" id="JAJSOF020000011">
    <property type="protein sequence ID" value="KAJ4444769.1"/>
    <property type="molecule type" value="Genomic_DNA"/>
</dbReference>
<keyword evidence="10 12" id="KW-0472">Membrane</keyword>
<evidence type="ECO:0000259" key="14">
    <source>
        <dbReference type="Pfam" id="PF25294"/>
    </source>
</evidence>
<evidence type="ECO:0000256" key="2">
    <source>
        <dbReference type="ARBA" id="ARBA00004251"/>
    </source>
</evidence>
<comment type="subcellular location">
    <subcellularLocation>
        <location evidence="2">Cell membrane</location>
        <topology evidence="2">Single-pass type I membrane protein</topology>
    </subcellularLocation>
    <subcellularLocation>
        <location evidence="1">Endoplasmic reticulum membrane</location>
        <topology evidence="1">Single-pass type I membrane protein</topology>
    </subcellularLocation>
    <subcellularLocation>
        <location evidence="3">Vesicle</location>
    </subcellularLocation>
</comment>